<evidence type="ECO:0000313" key="2">
    <source>
        <dbReference type="EMBL" id="KZP30108.1"/>
    </source>
</evidence>
<proteinExistence type="predicted"/>
<accession>A0A166T2D6</accession>
<protein>
    <submittedName>
        <fullName evidence="2">Uncharacterized protein</fullName>
    </submittedName>
</protein>
<evidence type="ECO:0000313" key="3">
    <source>
        <dbReference type="Proteomes" id="UP000076532"/>
    </source>
</evidence>
<evidence type="ECO:0000256" key="1">
    <source>
        <dbReference type="SAM" id="MobiDB-lite"/>
    </source>
</evidence>
<dbReference type="Proteomes" id="UP000076532">
    <property type="component" value="Unassembled WGS sequence"/>
</dbReference>
<name>A0A166T2D6_9AGAM</name>
<keyword evidence="3" id="KW-1185">Reference proteome</keyword>
<sequence>MLIAMFRPSLRTRAAASQATRTACSSFAYPPSSLPFSPPSPPRAPPPSAGLLWAWARPWASSGPIAMERDTEPKGCAGGGDADGLDPTAVDANCATSIKI</sequence>
<organism evidence="2 3">
    <name type="scientific">Athelia psychrophila</name>
    <dbReference type="NCBI Taxonomy" id="1759441"/>
    <lineage>
        <taxon>Eukaryota</taxon>
        <taxon>Fungi</taxon>
        <taxon>Dikarya</taxon>
        <taxon>Basidiomycota</taxon>
        <taxon>Agaricomycotina</taxon>
        <taxon>Agaricomycetes</taxon>
        <taxon>Agaricomycetidae</taxon>
        <taxon>Atheliales</taxon>
        <taxon>Atheliaceae</taxon>
        <taxon>Athelia</taxon>
    </lineage>
</organism>
<feature type="region of interest" description="Disordered" evidence="1">
    <location>
        <begin position="65"/>
        <end position="88"/>
    </location>
</feature>
<dbReference type="AlphaFoldDB" id="A0A166T2D6"/>
<dbReference type="EMBL" id="KV417495">
    <property type="protein sequence ID" value="KZP30108.1"/>
    <property type="molecule type" value="Genomic_DNA"/>
</dbReference>
<gene>
    <name evidence="2" type="ORF">FIBSPDRAFT_144082</name>
</gene>
<reference evidence="2 3" key="1">
    <citation type="journal article" date="2016" name="Mol. Biol. Evol.">
        <title>Comparative Genomics of Early-Diverging Mushroom-Forming Fungi Provides Insights into the Origins of Lignocellulose Decay Capabilities.</title>
        <authorList>
            <person name="Nagy L.G."/>
            <person name="Riley R."/>
            <person name="Tritt A."/>
            <person name="Adam C."/>
            <person name="Daum C."/>
            <person name="Floudas D."/>
            <person name="Sun H."/>
            <person name="Yadav J.S."/>
            <person name="Pangilinan J."/>
            <person name="Larsson K.H."/>
            <person name="Matsuura K."/>
            <person name="Barry K."/>
            <person name="Labutti K."/>
            <person name="Kuo R."/>
            <person name="Ohm R.A."/>
            <person name="Bhattacharya S.S."/>
            <person name="Shirouzu T."/>
            <person name="Yoshinaga Y."/>
            <person name="Martin F.M."/>
            <person name="Grigoriev I.V."/>
            <person name="Hibbett D.S."/>
        </authorList>
    </citation>
    <scope>NUCLEOTIDE SEQUENCE [LARGE SCALE GENOMIC DNA]</scope>
    <source>
        <strain evidence="2 3">CBS 109695</strain>
    </source>
</reference>